<keyword evidence="5" id="KW-0479">Metal-binding</keyword>
<dbReference type="PROSITE" id="PS50879">
    <property type="entry name" value="RNASE_H_1"/>
    <property type="match status" value="1"/>
</dbReference>
<dbReference type="InterPro" id="IPR002156">
    <property type="entry name" value="RNaseH_domain"/>
</dbReference>
<dbReference type="PANTHER" id="PTHR10642">
    <property type="entry name" value="RIBONUCLEASE H1"/>
    <property type="match status" value="1"/>
</dbReference>
<dbReference type="GO" id="GO:0004523">
    <property type="term" value="F:RNA-DNA hybrid ribonuclease activity"/>
    <property type="evidence" value="ECO:0007669"/>
    <property type="project" value="UniProtKB-EC"/>
</dbReference>
<sequence length="422" mass="46961">MTYTALIRLVLEYGYQVYQVASQTNLNKLERVQLSAAKIITSLRSCCPEATVLCEADLHPLSMRIRTNSAKYIAKLQSLGFFNRTSKFILQWTSNQRLKMDSPVGVMWKRGLLDFNIEPCIPFSCLTPNTSLVRVSFNDQLLSSASKHTQNPEMMRQLSLELINNIPSQALVFSTDGSKSESGRTGSGVYANAEDGLVFRCRFRNPDNCSVFRSEVLAILEALNFALHFENSGIYILADNNSSIQYLKNWPEIREKTGQEIISKIATLSQKSRVCFQWIPSHVGVFGNEEADVLAKEGNALPSATSSELFTFEIRSIHKAIANSAWRNPPRHDWYAGNRPGLSLQSVGTRSAQTALARLRSGHIKSLKFIDKEKTFSSCPCSCPASPADIIDCIGASARQLWSGEGKGHVELLERHGVMDLV</sequence>
<dbReference type="OrthoDB" id="3253907at2759"/>
<name>A0A4Y2JJE3_ARAVE</name>
<dbReference type="InterPro" id="IPR012337">
    <property type="entry name" value="RNaseH-like_sf"/>
</dbReference>
<keyword evidence="6" id="KW-0255">Endonuclease</keyword>
<evidence type="ECO:0000256" key="1">
    <source>
        <dbReference type="ARBA" id="ARBA00000077"/>
    </source>
</evidence>
<comment type="catalytic activity">
    <reaction evidence="1">
        <text>Endonucleolytic cleavage to 5'-phosphomonoester.</text>
        <dbReference type="EC" id="3.1.26.4"/>
    </reaction>
</comment>
<evidence type="ECO:0000313" key="10">
    <source>
        <dbReference type="Proteomes" id="UP000499080"/>
    </source>
</evidence>
<keyword evidence="4" id="KW-0540">Nuclease</keyword>
<keyword evidence="7" id="KW-0378">Hydrolase</keyword>
<protein>
    <recommendedName>
        <fullName evidence="3">ribonuclease H</fullName>
        <ecNumber evidence="3">3.1.26.4</ecNumber>
    </recommendedName>
</protein>
<evidence type="ECO:0000256" key="7">
    <source>
        <dbReference type="ARBA" id="ARBA00022801"/>
    </source>
</evidence>
<dbReference type="Proteomes" id="UP000499080">
    <property type="component" value="Unassembled WGS sequence"/>
</dbReference>
<evidence type="ECO:0000259" key="8">
    <source>
        <dbReference type="PROSITE" id="PS50879"/>
    </source>
</evidence>
<dbReference type="SUPFAM" id="SSF53098">
    <property type="entry name" value="Ribonuclease H-like"/>
    <property type="match status" value="1"/>
</dbReference>
<evidence type="ECO:0000256" key="5">
    <source>
        <dbReference type="ARBA" id="ARBA00022723"/>
    </source>
</evidence>
<evidence type="ECO:0000256" key="6">
    <source>
        <dbReference type="ARBA" id="ARBA00022759"/>
    </source>
</evidence>
<keyword evidence="10" id="KW-1185">Reference proteome</keyword>
<comment type="caution">
    <text evidence="9">The sequence shown here is derived from an EMBL/GenBank/DDBJ whole genome shotgun (WGS) entry which is preliminary data.</text>
</comment>
<dbReference type="Gene3D" id="3.30.420.10">
    <property type="entry name" value="Ribonuclease H-like superfamily/Ribonuclease H"/>
    <property type="match status" value="1"/>
</dbReference>
<dbReference type="PANTHER" id="PTHR10642:SF26">
    <property type="entry name" value="RIBONUCLEASE H1"/>
    <property type="match status" value="1"/>
</dbReference>
<dbReference type="InterPro" id="IPR050092">
    <property type="entry name" value="RNase_H"/>
</dbReference>
<reference evidence="9 10" key="1">
    <citation type="journal article" date="2019" name="Sci. Rep.">
        <title>Orb-weaving spider Araneus ventricosus genome elucidates the spidroin gene catalogue.</title>
        <authorList>
            <person name="Kono N."/>
            <person name="Nakamura H."/>
            <person name="Ohtoshi R."/>
            <person name="Moran D.A.P."/>
            <person name="Shinohara A."/>
            <person name="Yoshida Y."/>
            <person name="Fujiwara M."/>
            <person name="Mori M."/>
            <person name="Tomita M."/>
            <person name="Arakawa K."/>
        </authorList>
    </citation>
    <scope>NUCLEOTIDE SEQUENCE [LARGE SCALE GENOMIC DNA]</scope>
</reference>
<accession>A0A4Y2JJE3</accession>
<evidence type="ECO:0000256" key="4">
    <source>
        <dbReference type="ARBA" id="ARBA00022722"/>
    </source>
</evidence>
<dbReference type="GO" id="GO:0003676">
    <property type="term" value="F:nucleic acid binding"/>
    <property type="evidence" value="ECO:0007669"/>
    <property type="project" value="InterPro"/>
</dbReference>
<dbReference type="GO" id="GO:0043137">
    <property type="term" value="P:DNA replication, removal of RNA primer"/>
    <property type="evidence" value="ECO:0007669"/>
    <property type="project" value="TreeGrafter"/>
</dbReference>
<dbReference type="CDD" id="cd09276">
    <property type="entry name" value="Rnase_HI_RT_non_LTR"/>
    <property type="match status" value="1"/>
</dbReference>
<evidence type="ECO:0000313" key="9">
    <source>
        <dbReference type="EMBL" id="GBM90461.1"/>
    </source>
</evidence>
<dbReference type="EMBL" id="BGPR01003622">
    <property type="protein sequence ID" value="GBM90461.1"/>
    <property type="molecule type" value="Genomic_DNA"/>
</dbReference>
<dbReference type="InterPro" id="IPR036397">
    <property type="entry name" value="RNaseH_sf"/>
</dbReference>
<feature type="domain" description="RNase H type-1" evidence="8">
    <location>
        <begin position="167"/>
        <end position="300"/>
    </location>
</feature>
<comment type="similarity">
    <text evidence="2">Belongs to the RNase H family.</text>
</comment>
<dbReference type="Pfam" id="PF00075">
    <property type="entry name" value="RNase_H"/>
    <property type="match status" value="1"/>
</dbReference>
<proteinExistence type="inferred from homology"/>
<dbReference type="GO" id="GO:0046872">
    <property type="term" value="F:metal ion binding"/>
    <property type="evidence" value="ECO:0007669"/>
    <property type="project" value="UniProtKB-KW"/>
</dbReference>
<organism evidence="9 10">
    <name type="scientific">Araneus ventricosus</name>
    <name type="common">Orbweaver spider</name>
    <name type="synonym">Epeira ventricosa</name>
    <dbReference type="NCBI Taxonomy" id="182803"/>
    <lineage>
        <taxon>Eukaryota</taxon>
        <taxon>Metazoa</taxon>
        <taxon>Ecdysozoa</taxon>
        <taxon>Arthropoda</taxon>
        <taxon>Chelicerata</taxon>
        <taxon>Arachnida</taxon>
        <taxon>Araneae</taxon>
        <taxon>Araneomorphae</taxon>
        <taxon>Entelegynae</taxon>
        <taxon>Araneoidea</taxon>
        <taxon>Araneidae</taxon>
        <taxon>Araneus</taxon>
    </lineage>
</organism>
<dbReference type="EC" id="3.1.26.4" evidence="3"/>
<evidence type="ECO:0000256" key="2">
    <source>
        <dbReference type="ARBA" id="ARBA00005300"/>
    </source>
</evidence>
<evidence type="ECO:0000256" key="3">
    <source>
        <dbReference type="ARBA" id="ARBA00012180"/>
    </source>
</evidence>
<dbReference type="AlphaFoldDB" id="A0A4Y2JJE3"/>
<gene>
    <name evidence="9" type="ORF">AVEN_75839_1</name>
</gene>